<dbReference type="FunFam" id="3.50.30.50:FF:000001">
    <property type="entry name" value="Kynurenine formamidase"/>
    <property type="match status" value="1"/>
</dbReference>
<dbReference type="GO" id="GO:0019441">
    <property type="term" value="P:L-tryptophan catabolic process to kynurenine"/>
    <property type="evidence" value="ECO:0007669"/>
    <property type="project" value="InterPro"/>
</dbReference>
<evidence type="ECO:0000256" key="8">
    <source>
        <dbReference type="ARBA" id="ARBA00022833"/>
    </source>
</evidence>
<comment type="catalytic activity">
    <reaction evidence="10">
        <text>N-formyl-L-kynurenine + H2O = L-kynurenine + formate + H(+)</text>
        <dbReference type="Rhea" id="RHEA:13009"/>
        <dbReference type="ChEBI" id="CHEBI:15377"/>
        <dbReference type="ChEBI" id="CHEBI:15378"/>
        <dbReference type="ChEBI" id="CHEBI:15740"/>
        <dbReference type="ChEBI" id="CHEBI:57959"/>
        <dbReference type="ChEBI" id="CHEBI:58629"/>
        <dbReference type="EC" id="3.5.1.9"/>
    </reaction>
</comment>
<accession>A0A0K8J5A6</accession>
<dbReference type="GO" id="GO:0046872">
    <property type="term" value="F:metal ion binding"/>
    <property type="evidence" value="ECO:0007669"/>
    <property type="project" value="UniProtKB-KW"/>
</dbReference>
<evidence type="ECO:0000256" key="3">
    <source>
        <dbReference type="ARBA" id="ARBA00011738"/>
    </source>
</evidence>
<keyword evidence="7" id="KW-0378">Hydrolase</keyword>
<dbReference type="EMBL" id="LN879430">
    <property type="protein sequence ID" value="CUH92544.1"/>
    <property type="molecule type" value="Genomic_DNA"/>
</dbReference>
<protein>
    <recommendedName>
        <fullName evidence="5">Kynurenine formamidase</fullName>
        <ecNumber evidence="4">3.5.1.9</ecNumber>
    </recommendedName>
</protein>
<keyword evidence="6" id="KW-0479">Metal-binding</keyword>
<dbReference type="PANTHER" id="PTHR31118:SF12">
    <property type="entry name" value="CYCLASE-LIKE PROTEIN 2"/>
    <property type="match status" value="1"/>
</dbReference>
<dbReference type="InterPro" id="IPR007325">
    <property type="entry name" value="KFase/CYL"/>
</dbReference>
<dbReference type="AlphaFoldDB" id="A0A0K8J5A6"/>
<dbReference type="GO" id="GO:0004061">
    <property type="term" value="F:arylformamidase activity"/>
    <property type="evidence" value="ECO:0007669"/>
    <property type="project" value="UniProtKB-EC"/>
</dbReference>
<comment type="pathway">
    <text evidence="11">Amino-acid degradation; L-tryptophan degradation via kynurenine pathway; L-kynurenine from L-tryptophan: step 2/2.</text>
</comment>
<evidence type="ECO:0000256" key="2">
    <source>
        <dbReference type="ARBA" id="ARBA00002204"/>
    </source>
</evidence>
<reference evidence="13" key="1">
    <citation type="submission" date="2015-09" db="EMBL/GenBank/DDBJ databases">
        <authorList>
            <person name="Wibberg D."/>
        </authorList>
    </citation>
    <scope>NUCLEOTIDE SEQUENCE [LARGE SCALE GENOMIC DNA]</scope>
    <source>
        <strain evidence="13">SD1D</strain>
    </source>
</reference>
<keyword evidence="8" id="KW-0862">Zinc</keyword>
<comment type="subunit">
    <text evidence="3">Homodimer.</text>
</comment>
<evidence type="ECO:0000256" key="10">
    <source>
        <dbReference type="ARBA" id="ARBA00048496"/>
    </source>
</evidence>
<evidence type="ECO:0000256" key="11">
    <source>
        <dbReference type="ARBA" id="ARBA00060547"/>
    </source>
</evidence>
<evidence type="ECO:0000313" key="12">
    <source>
        <dbReference type="EMBL" id="CUH92544.1"/>
    </source>
</evidence>
<evidence type="ECO:0000256" key="5">
    <source>
        <dbReference type="ARBA" id="ARBA00014889"/>
    </source>
</evidence>
<dbReference type="EC" id="3.5.1.9" evidence="4"/>
<dbReference type="Pfam" id="PF04199">
    <property type="entry name" value="Cyclase"/>
    <property type="match status" value="1"/>
</dbReference>
<name>A0A0K8J5A6_9FIRM</name>
<evidence type="ECO:0000256" key="6">
    <source>
        <dbReference type="ARBA" id="ARBA00022723"/>
    </source>
</evidence>
<keyword evidence="9" id="KW-0823">Tryptophan catabolism</keyword>
<keyword evidence="13" id="KW-1185">Reference proteome</keyword>
<proteinExistence type="predicted"/>
<dbReference type="SUPFAM" id="SSF102198">
    <property type="entry name" value="Putative cyclase"/>
    <property type="match status" value="1"/>
</dbReference>
<organism evidence="12 13">
    <name type="scientific">Herbinix luporum</name>
    <dbReference type="NCBI Taxonomy" id="1679721"/>
    <lineage>
        <taxon>Bacteria</taxon>
        <taxon>Bacillati</taxon>
        <taxon>Bacillota</taxon>
        <taxon>Clostridia</taxon>
        <taxon>Lachnospirales</taxon>
        <taxon>Lachnospiraceae</taxon>
        <taxon>Herbinix</taxon>
    </lineage>
</organism>
<evidence type="ECO:0000313" key="13">
    <source>
        <dbReference type="Proteomes" id="UP000196053"/>
    </source>
</evidence>
<evidence type="ECO:0000256" key="1">
    <source>
        <dbReference type="ARBA" id="ARBA00001947"/>
    </source>
</evidence>
<dbReference type="KEGG" id="hsd:SD1D_0997"/>
<comment type="function">
    <text evidence="2">Catalyzes the hydrolysis of N-formyl-L-kynurenine to L-kynurenine, the second step in the kynurenine pathway of tryptophan degradation.</text>
</comment>
<dbReference type="RefSeq" id="WP_242955255.1">
    <property type="nucleotide sequence ID" value="NZ_LN879430.1"/>
</dbReference>
<gene>
    <name evidence="12" type="ORF">SD1D_0997</name>
</gene>
<evidence type="ECO:0000256" key="9">
    <source>
        <dbReference type="ARBA" id="ARBA00023079"/>
    </source>
</evidence>
<evidence type="ECO:0000256" key="7">
    <source>
        <dbReference type="ARBA" id="ARBA00022801"/>
    </source>
</evidence>
<comment type="cofactor">
    <cofactor evidence="1">
        <name>Zn(2+)</name>
        <dbReference type="ChEBI" id="CHEBI:29105"/>
    </cofactor>
</comment>
<evidence type="ECO:0000256" key="4">
    <source>
        <dbReference type="ARBA" id="ARBA00012930"/>
    </source>
</evidence>
<dbReference type="InterPro" id="IPR037175">
    <property type="entry name" value="KFase_sf"/>
</dbReference>
<dbReference type="PANTHER" id="PTHR31118">
    <property type="entry name" value="CYCLASE-LIKE PROTEIN 2"/>
    <property type="match status" value="1"/>
</dbReference>
<sequence length="214" mass="24065">MIIDTNSLQIYDISMAITPSMAVYKGKDFKRPIISLDSDFSTGSSYESRLEFNLHTGTHLDTPLHMIPQGYTLEKIKLDRVVTKCKVLDLTDVKEKITDKDLAKFSIEEGDFILLKTRNSYEDILENNFVYLHKSGANYLVKQNIKGVGIDALGIERDQADHETHISLFNADIMILEGLRLKDIEEGEYLLSAAPILIPGAEAAPVRAYLIKSK</sequence>
<dbReference type="Proteomes" id="UP000196053">
    <property type="component" value="Chromosome I"/>
</dbReference>
<dbReference type="Gene3D" id="3.50.30.50">
    <property type="entry name" value="Putative cyclase"/>
    <property type="match status" value="1"/>
</dbReference>